<dbReference type="Proteomes" id="UP001275057">
    <property type="component" value="Unassembled WGS sequence"/>
</dbReference>
<protein>
    <submittedName>
        <fullName evidence="3">DnaT-like ssDNA-binding domain-containing protein</fullName>
    </submittedName>
</protein>
<dbReference type="InterPro" id="IPR040480">
    <property type="entry name" value="DnaT_DNA_bind"/>
</dbReference>
<feature type="compositionally biased region" description="Basic and acidic residues" evidence="1">
    <location>
        <begin position="303"/>
        <end position="317"/>
    </location>
</feature>
<feature type="region of interest" description="Disordered" evidence="1">
    <location>
        <begin position="263"/>
        <end position="333"/>
    </location>
</feature>
<gene>
    <name evidence="3" type="ORF">SJ435_24775</name>
</gene>
<dbReference type="RefSeq" id="WP_319857909.1">
    <property type="nucleotide sequence ID" value="NZ_JAXABG010000028.1"/>
</dbReference>
<evidence type="ECO:0000256" key="1">
    <source>
        <dbReference type="SAM" id="MobiDB-lite"/>
    </source>
</evidence>
<sequence>MAASWIKVEVITPDKPEVFQLSEILNLDPDAVLGKLVRLWAWADQQTIDGNAKCNAASVTKNAVDRITFVSGFADALISVGWLALDGETLVFPNFERHNGNSSKKRALTNNRVANSRKLKRGSNAKGNAISNAASVTDAYQKALPEVEEEEDLKDKPLSLSGAGEISPDGQGTGPTPWEDQDDENPCGKFPMSANWAPTVDFQRLAALWGRIIDGPAPGYTPQELASFQAYWKAEGRVFNQTQWEQKFADSVLYERQAAAKRKQHAGGSNATRYTAAAATAQQQVRAARNAERERQGLAPLGDDGRDLRQPLGDQKRGGTIHDLGPDDFEILR</sequence>
<feature type="region of interest" description="Disordered" evidence="1">
    <location>
        <begin position="145"/>
        <end position="187"/>
    </location>
</feature>
<comment type="caution">
    <text evidence="3">The sequence shown here is derived from an EMBL/GenBank/DDBJ whole genome shotgun (WGS) entry which is preliminary data.</text>
</comment>
<feature type="region of interest" description="Disordered" evidence="1">
    <location>
        <begin position="100"/>
        <end position="130"/>
    </location>
</feature>
<dbReference type="EMBL" id="JAXABG010000028">
    <property type="protein sequence ID" value="MDX7085599.1"/>
    <property type="molecule type" value="Genomic_DNA"/>
</dbReference>
<organism evidence="3 4">
    <name type="scientific">Serratia marcescens</name>
    <dbReference type="NCBI Taxonomy" id="615"/>
    <lineage>
        <taxon>Bacteria</taxon>
        <taxon>Pseudomonadati</taxon>
        <taxon>Pseudomonadota</taxon>
        <taxon>Gammaproteobacteria</taxon>
        <taxon>Enterobacterales</taxon>
        <taxon>Yersiniaceae</taxon>
        <taxon>Serratia</taxon>
    </lineage>
</organism>
<evidence type="ECO:0000313" key="4">
    <source>
        <dbReference type="Proteomes" id="UP001275057"/>
    </source>
</evidence>
<dbReference type="Gene3D" id="1.10.8.1180">
    <property type="match status" value="1"/>
</dbReference>
<accession>A0ABD5IP86</accession>
<evidence type="ECO:0000313" key="3">
    <source>
        <dbReference type="EMBL" id="MDX7085599.1"/>
    </source>
</evidence>
<reference evidence="3 4" key="1">
    <citation type="submission" date="2023-11" db="EMBL/GenBank/DDBJ databases">
        <title>Detection of rare carbapenemases in Enterobacterales - comparison of two colorimetric and two CIM-based carbapenemase assays.</title>
        <authorList>
            <person name="Schaffarczyk L."/>
            <person name="Noster J."/>
            <person name="Stelzer Y."/>
            <person name="Sattler J."/>
            <person name="Gatermann S."/>
            <person name="Hamprecht A."/>
        </authorList>
    </citation>
    <scope>NUCLEOTIDE SEQUENCE [LARGE SCALE GENOMIC DNA]</scope>
    <source>
        <strain evidence="3 4">CIM-Carb-136</strain>
    </source>
</reference>
<proteinExistence type="predicted"/>
<name>A0ABD5IP86_SERMA</name>
<feature type="compositionally biased region" description="Low complexity" evidence="1">
    <location>
        <begin position="271"/>
        <end position="288"/>
    </location>
</feature>
<evidence type="ECO:0000259" key="2">
    <source>
        <dbReference type="Pfam" id="PF17948"/>
    </source>
</evidence>
<dbReference type="AlphaFoldDB" id="A0ABD5IP86"/>
<dbReference type="Pfam" id="PF17948">
    <property type="entry name" value="DnaT"/>
    <property type="match status" value="1"/>
</dbReference>
<feature type="domain" description="DnaT DNA-binding" evidence="2">
    <location>
        <begin position="190"/>
        <end position="263"/>
    </location>
</feature>